<name>A0AAV2P392_9HYME</name>
<dbReference type="InterPro" id="IPR000337">
    <property type="entry name" value="GPCR_3"/>
</dbReference>
<gene>
    <name evidence="9" type="ORF">LPLAT_LOCUS11473</name>
</gene>
<dbReference type="PANTHER" id="PTHR24060">
    <property type="entry name" value="METABOTROPIC GLUTAMATE RECEPTOR"/>
    <property type="match status" value="1"/>
</dbReference>
<evidence type="ECO:0000256" key="6">
    <source>
        <dbReference type="ARBA" id="ARBA00023180"/>
    </source>
</evidence>
<keyword evidence="4" id="KW-0472">Membrane</keyword>
<protein>
    <recommendedName>
        <fullName evidence="8">Receptor ligand binding region domain-containing protein</fullName>
    </recommendedName>
</protein>
<feature type="signal peptide" evidence="7">
    <location>
        <begin position="1"/>
        <end position="15"/>
    </location>
</feature>
<accession>A0AAV2P392</accession>
<evidence type="ECO:0000256" key="4">
    <source>
        <dbReference type="ARBA" id="ARBA00023136"/>
    </source>
</evidence>
<dbReference type="EMBL" id="OZ034829">
    <property type="protein sequence ID" value="CAL1686104.1"/>
    <property type="molecule type" value="Genomic_DNA"/>
</dbReference>
<keyword evidence="7" id="KW-0732">Signal</keyword>
<evidence type="ECO:0000313" key="9">
    <source>
        <dbReference type="EMBL" id="CAL1686104.1"/>
    </source>
</evidence>
<evidence type="ECO:0000256" key="7">
    <source>
        <dbReference type="SAM" id="SignalP"/>
    </source>
</evidence>
<keyword evidence="3" id="KW-1133">Transmembrane helix</keyword>
<proteinExistence type="predicted"/>
<evidence type="ECO:0000256" key="3">
    <source>
        <dbReference type="ARBA" id="ARBA00022989"/>
    </source>
</evidence>
<dbReference type="GO" id="GO:0016020">
    <property type="term" value="C:membrane"/>
    <property type="evidence" value="ECO:0007669"/>
    <property type="project" value="UniProtKB-SubCell"/>
</dbReference>
<dbReference type="Pfam" id="PF01094">
    <property type="entry name" value="ANF_receptor"/>
    <property type="match status" value="1"/>
</dbReference>
<keyword evidence="10" id="KW-1185">Reference proteome</keyword>
<evidence type="ECO:0000256" key="5">
    <source>
        <dbReference type="ARBA" id="ARBA00023170"/>
    </source>
</evidence>
<keyword evidence="5" id="KW-0675">Receptor</keyword>
<comment type="subcellular location">
    <subcellularLocation>
        <location evidence="1">Membrane</location>
        <topology evidence="1">Multi-pass membrane protein</topology>
    </subcellularLocation>
</comment>
<dbReference type="FunFam" id="3.40.50.2300:FF:000145">
    <property type="entry name" value="Glutamate receptor, metabotropic"/>
    <property type="match status" value="1"/>
</dbReference>
<dbReference type="InterPro" id="IPR028082">
    <property type="entry name" value="Peripla_BP_I"/>
</dbReference>
<evidence type="ECO:0000256" key="1">
    <source>
        <dbReference type="ARBA" id="ARBA00004141"/>
    </source>
</evidence>
<dbReference type="PRINTS" id="PR00248">
    <property type="entry name" value="GPCRMGR"/>
</dbReference>
<dbReference type="InterPro" id="IPR001828">
    <property type="entry name" value="ANF_lig-bd_rcpt"/>
</dbReference>
<feature type="domain" description="Receptor ligand binding region" evidence="8">
    <location>
        <begin position="149"/>
        <end position="433"/>
    </location>
</feature>
<dbReference type="Proteomes" id="UP001497644">
    <property type="component" value="Chromosome 6"/>
</dbReference>
<feature type="chain" id="PRO_5043774569" description="Receptor ligand binding region domain-containing protein" evidence="7">
    <location>
        <begin position="16"/>
        <end position="449"/>
    </location>
</feature>
<reference evidence="9" key="1">
    <citation type="submission" date="2024-04" db="EMBL/GenBank/DDBJ databases">
        <authorList>
            <consortium name="Molecular Ecology Group"/>
        </authorList>
    </citation>
    <scope>NUCLEOTIDE SEQUENCE</scope>
</reference>
<sequence>MKFLLLALLSCICSADDRRSRSTKQWARKIDITKIENVSRVPSQTRDLNYLNGYADPMTDAVVRLRHYNHDRANILYGRSRGDDIELHHPIRHGHRQFRSMEIGEQVAWPVKKEAVVEGDLVLGGLMMVHEREDFITCGPVMPQGGVQALEAMLYTLDSLNKQEIIPGVKIGAHILDDCDKDTYGLEMAVDFIKGSISNIDGAEYHCNKTAVRKVISGVVGAASSVTSIQVANLLRLFRIPQVSFFSTSPELSNKQRFEYFTRTIPSDHYQVKAMVDIVLTMRWSYVSIIYEESNYGIKAFEELEELLGKYNICIAIKEKLVKDSGVAEEIAYDNIVLKLLTKPRARGCIIFGSDQEVAGVMRAVKRCNATGAFSWIGSDGWSARGLVSNGNEPEVEGTLSVQPQANQVKGFKEYFLNLTVENNRRNPWFVGKRTAEECDATGAKLGEF</sequence>
<evidence type="ECO:0000256" key="2">
    <source>
        <dbReference type="ARBA" id="ARBA00022692"/>
    </source>
</evidence>
<keyword evidence="6" id="KW-0325">Glycoprotein</keyword>
<dbReference type="FunFam" id="3.40.50.2300:FF:000681">
    <property type="entry name" value="Metabotropic glutamate receptor-like Protein"/>
    <property type="match status" value="1"/>
</dbReference>
<dbReference type="Gene3D" id="3.40.50.2300">
    <property type="match status" value="1"/>
</dbReference>
<evidence type="ECO:0000313" key="10">
    <source>
        <dbReference type="Proteomes" id="UP001497644"/>
    </source>
</evidence>
<dbReference type="AlphaFoldDB" id="A0AAV2P392"/>
<dbReference type="SUPFAM" id="SSF53822">
    <property type="entry name" value="Periplasmic binding protein-like I"/>
    <property type="match status" value="1"/>
</dbReference>
<dbReference type="InterPro" id="IPR050726">
    <property type="entry name" value="mGluR"/>
</dbReference>
<organism evidence="9 10">
    <name type="scientific">Lasius platythorax</name>
    <dbReference type="NCBI Taxonomy" id="488582"/>
    <lineage>
        <taxon>Eukaryota</taxon>
        <taxon>Metazoa</taxon>
        <taxon>Ecdysozoa</taxon>
        <taxon>Arthropoda</taxon>
        <taxon>Hexapoda</taxon>
        <taxon>Insecta</taxon>
        <taxon>Pterygota</taxon>
        <taxon>Neoptera</taxon>
        <taxon>Endopterygota</taxon>
        <taxon>Hymenoptera</taxon>
        <taxon>Apocrita</taxon>
        <taxon>Aculeata</taxon>
        <taxon>Formicoidea</taxon>
        <taxon>Formicidae</taxon>
        <taxon>Formicinae</taxon>
        <taxon>Lasius</taxon>
        <taxon>Lasius</taxon>
    </lineage>
</organism>
<evidence type="ECO:0000259" key="8">
    <source>
        <dbReference type="Pfam" id="PF01094"/>
    </source>
</evidence>
<keyword evidence="2" id="KW-0812">Transmembrane</keyword>
<dbReference type="GO" id="GO:0004930">
    <property type="term" value="F:G protein-coupled receptor activity"/>
    <property type="evidence" value="ECO:0007669"/>
    <property type="project" value="InterPro"/>
</dbReference>